<dbReference type="OrthoDB" id="4276119at2"/>
<evidence type="ECO:0000313" key="1">
    <source>
        <dbReference type="EMBL" id="GAO10385.1"/>
    </source>
</evidence>
<name>A0A0P4RBJ7_9ACTN</name>
<dbReference type="RefSeq" id="WP_158894616.1">
    <property type="nucleotide sequence ID" value="NZ_BBNO01000007.1"/>
</dbReference>
<reference evidence="2" key="1">
    <citation type="submission" date="2014-09" db="EMBL/GenBank/DDBJ databases">
        <title>Whole genome shotgun sequence of Streptomyces sp. NBRC 110027.</title>
        <authorList>
            <person name="Komaki H."/>
            <person name="Ichikawa N."/>
            <person name="Katano-Makiyama Y."/>
            <person name="Hosoyama A."/>
            <person name="Hashimoto M."/>
            <person name="Uohara A."/>
            <person name="Kitahashi Y."/>
            <person name="Ohji S."/>
            <person name="Kimura A."/>
            <person name="Yamazoe A."/>
            <person name="Igarashi Y."/>
            <person name="Fujita N."/>
        </authorList>
    </citation>
    <scope>NUCLEOTIDE SEQUENCE [LARGE SCALE GENOMIC DNA]</scope>
    <source>
        <strain evidence="2">NBRC 110027</strain>
    </source>
</reference>
<dbReference type="Proteomes" id="UP000048965">
    <property type="component" value="Unassembled WGS sequence"/>
</dbReference>
<comment type="caution">
    <text evidence="1">The sequence shown here is derived from an EMBL/GenBank/DDBJ whole genome shotgun (WGS) entry which is preliminary data.</text>
</comment>
<accession>A0A0P4RBJ7</accession>
<dbReference type="EMBL" id="BBNO01000007">
    <property type="protein sequence ID" value="GAO10385.1"/>
    <property type="molecule type" value="Genomic_DNA"/>
</dbReference>
<keyword evidence="2" id="KW-1185">Reference proteome</keyword>
<dbReference type="AlphaFoldDB" id="A0A0P4RBJ7"/>
<evidence type="ECO:0000313" key="2">
    <source>
        <dbReference type="Proteomes" id="UP000048965"/>
    </source>
</evidence>
<protein>
    <submittedName>
        <fullName evidence="1">Uncharacterized protein</fullName>
    </submittedName>
</protein>
<proteinExistence type="predicted"/>
<gene>
    <name evidence="1" type="ORF">TPA0598_07_01090</name>
</gene>
<organism evidence="1 2">
    <name type="scientific">Streptomyces lydicamycinicus</name>
    <dbReference type="NCBI Taxonomy" id="1546107"/>
    <lineage>
        <taxon>Bacteria</taxon>
        <taxon>Bacillati</taxon>
        <taxon>Actinomycetota</taxon>
        <taxon>Actinomycetes</taxon>
        <taxon>Kitasatosporales</taxon>
        <taxon>Streptomycetaceae</taxon>
        <taxon>Streptomyces</taxon>
    </lineage>
</organism>
<sequence>MENVTINLDEFDLDLDMEIMESATTAVKAQDSKLMTQVCRPTTWHCG</sequence>
<reference evidence="1 2" key="2">
    <citation type="journal article" date="2015" name="Stand. Genomic Sci.">
        <title>Draft genome sequence of marine-derived Streptomyces sp. TP-A0598, a producer of anti-MRSA antibiotic lydicamycins.</title>
        <authorList>
            <person name="Komaki H."/>
            <person name="Ichikawa N."/>
            <person name="Hosoyama A."/>
            <person name="Fujita N."/>
            <person name="Igarashi Y."/>
        </authorList>
    </citation>
    <scope>NUCLEOTIDE SEQUENCE [LARGE SCALE GENOMIC DNA]</scope>
    <source>
        <strain evidence="1 2">NBRC 110027</strain>
    </source>
</reference>